<accession>A0A926EHA4</accession>
<dbReference type="RefSeq" id="WP_408646576.1">
    <property type="nucleotide sequence ID" value="NZ_JACRSY010000012.1"/>
</dbReference>
<proteinExistence type="predicted"/>
<sequence length="90" mass="9937">MCRLSSKRKIVGKGFVENVDYVGFHKTVKATGRGNKTTDEYILTVDTAKQVKVVAEYVGLVGNKHGTNQWTGNSRHSLSQEEIASLWGNP</sequence>
<dbReference type="Pfam" id="PF08346">
    <property type="entry name" value="AntA"/>
    <property type="match status" value="1"/>
</dbReference>
<keyword evidence="3" id="KW-1185">Reference proteome</keyword>
<dbReference type="EMBL" id="JACRSY010000012">
    <property type="protein sequence ID" value="MBC8579601.1"/>
    <property type="molecule type" value="Genomic_DNA"/>
</dbReference>
<evidence type="ECO:0000313" key="2">
    <source>
        <dbReference type="EMBL" id="MBC8579601.1"/>
    </source>
</evidence>
<gene>
    <name evidence="2" type="ORF">H8718_08665</name>
</gene>
<dbReference type="InterPro" id="IPR013557">
    <property type="entry name" value="AntA/B_antirep"/>
</dbReference>
<dbReference type="AlphaFoldDB" id="A0A926EHA4"/>
<name>A0A926EHA4_9FIRM</name>
<protein>
    <submittedName>
        <fullName evidence="2">AntA/AntB antirepressor family protein</fullName>
    </submittedName>
</protein>
<comment type="caution">
    <text evidence="2">The sequence shown here is derived from an EMBL/GenBank/DDBJ whole genome shotgun (WGS) entry which is preliminary data.</text>
</comment>
<dbReference type="Proteomes" id="UP000655830">
    <property type="component" value="Unassembled WGS sequence"/>
</dbReference>
<evidence type="ECO:0000259" key="1">
    <source>
        <dbReference type="Pfam" id="PF08346"/>
    </source>
</evidence>
<reference evidence="2" key="1">
    <citation type="submission" date="2020-08" db="EMBL/GenBank/DDBJ databases">
        <title>Genome public.</title>
        <authorList>
            <person name="Liu C."/>
            <person name="Sun Q."/>
        </authorList>
    </citation>
    <scope>NUCLEOTIDE SEQUENCE</scope>
    <source>
        <strain evidence="2">NSJ-12</strain>
    </source>
</reference>
<feature type="domain" description="AntA/AntB antirepressor" evidence="1">
    <location>
        <begin position="7"/>
        <end position="54"/>
    </location>
</feature>
<organism evidence="2 3">
    <name type="scientific">Zhenhengia yiwuensis</name>
    <dbReference type="NCBI Taxonomy" id="2763666"/>
    <lineage>
        <taxon>Bacteria</taxon>
        <taxon>Bacillati</taxon>
        <taxon>Bacillota</taxon>
        <taxon>Clostridia</taxon>
        <taxon>Lachnospirales</taxon>
        <taxon>Lachnospiraceae</taxon>
        <taxon>Zhenhengia</taxon>
    </lineage>
</organism>
<evidence type="ECO:0000313" key="3">
    <source>
        <dbReference type="Proteomes" id="UP000655830"/>
    </source>
</evidence>